<name>A0A326U929_THEHA</name>
<reference evidence="2 3" key="1">
    <citation type="submission" date="2018-06" db="EMBL/GenBank/DDBJ databases">
        <title>Genomic Encyclopedia of Archaeal and Bacterial Type Strains, Phase II (KMG-II): from individual species to whole genera.</title>
        <authorList>
            <person name="Goeker M."/>
        </authorList>
    </citation>
    <scope>NUCLEOTIDE SEQUENCE [LARGE SCALE GENOMIC DNA]</scope>
    <source>
        <strain evidence="2 3">ATCC BAA-1881</strain>
    </source>
</reference>
<protein>
    <submittedName>
        <fullName evidence="2">Chromosome partitioning protein</fullName>
    </submittedName>
</protein>
<proteinExistence type="predicted"/>
<accession>A0A326U929</accession>
<dbReference type="InterPro" id="IPR025669">
    <property type="entry name" value="AAA_dom"/>
</dbReference>
<dbReference type="Proteomes" id="UP000248806">
    <property type="component" value="Unassembled WGS sequence"/>
</dbReference>
<dbReference type="InterPro" id="IPR027417">
    <property type="entry name" value="P-loop_NTPase"/>
</dbReference>
<dbReference type="CDD" id="cd02042">
    <property type="entry name" value="ParAB_family"/>
    <property type="match status" value="1"/>
</dbReference>
<dbReference type="Gene3D" id="3.40.50.300">
    <property type="entry name" value="P-loop containing nucleotide triphosphate hydrolases"/>
    <property type="match status" value="1"/>
</dbReference>
<evidence type="ECO:0000313" key="2">
    <source>
        <dbReference type="EMBL" id="PZW28376.1"/>
    </source>
</evidence>
<dbReference type="PANTHER" id="PTHR13696:SF99">
    <property type="entry name" value="COBYRINIC ACID AC-DIAMIDE SYNTHASE"/>
    <property type="match status" value="1"/>
</dbReference>
<dbReference type="SUPFAM" id="SSF52540">
    <property type="entry name" value="P-loop containing nucleoside triphosphate hydrolases"/>
    <property type="match status" value="1"/>
</dbReference>
<dbReference type="AlphaFoldDB" id="A0A326U929"/>
<keyword evidence="3" id="KW-1185">Reference proteome</keyword>
<dbReference type="PANTHER" id="PTHR13696">
    <property type="entry name" value="P-LOOP CONTAINING NUCLEOSIDE TRIPHOSPHATE HYDROLASE"/>
    <property type="match status" value="1"/>
</dbReference>
<feature type="domain" description="AAA" evidence="1">
    <location>
        <begin position="10"/>
        <end position="78"/>
    </location>
</feature>
<gene>
    <name evidence="2" type="ORF">EI42_03130</name>
</gene>
<dbReference type="InterPro" id="IPR050678">
    <property type="entry name" value="DNA_Partitioning_ATPase"/>
</dbReference>
<dbReference type="Pfam" id="PF13614">
    <property type="entry name" value="AAA_31"/>
    <property type="match status" value="1"/>
</dbReference>
<evidence type="ECO:0000313" key="3">
    <source>
        <dbReference type="Proteomes" id="UP000248806"/>
    </source>
</evidence>
<comment type="caution">
    <text evidence="2">The sequence shown here is derived from an EMBL/GenBank/DDBJ whole genome shotgun (WGS) entry which is preliminary data.</text>
</comment>
<sequence length="154" mass="17157">MGSTDIHAHKNLLRPLERYFDYILIDTPPSESMLTASALTFADEVIIPLQAHYFAMEGLAQAMEQVEKVKQGLNPDIQEVGILPTMVNPRTNISKSVIDTAKKAYPDLVYDFGVDYSVRHPEATLAGIPIALYDPDHSRALAYKRLAEVLDEQA</sequence>
<dbReference type="EMBL" id="QKUF01000010">
    <property type="protein sequence ID" value="PZW28376.1"/>
    <property type="molecule type" value="Genomic_DNA"/>
</dbReference>
<organism evidence="2 3">
    <name type="scientific">Thermosporothrix hazakensis</name>
    <dbReference type="NCBI Taxonomy" id="644383"/>
    <lineage>
        <taxon>Bacteria</taxon>
        <taxon>Bacillati</taxon>
        <taxon>Chloroflexota</taxon>
        <taxon>Ktedonobacteria</taxon>
        <taxon>Ktedonobacterales</taxon>
        <taxon>Thermosporotrichaceae</taxon>
        <taxon>Thermosporothrix</taxon>
    </lineage>
</organism>
<evidence type="ECO:0000259" key="1">
    <source>
        <dbReference type="Pfam" id="PF13614"/>
    </source>
</evidence>